<dbReference type="NCBIfam" id="NF047593">
    <property type="entry name" value="IS66_ISAeme5_TnpA"/>
    <property type="match status" value="1"/>
</dbReference>
<evidence type="ECO:0008006" key="3">
    <source>
        <dbReference type="Google" id="ProtNLM"/>
    </source>
</evidence>
<dbReference type="OrthoDB" id="5878741at2"/>
<protein>
    <recommendedName>
        <fullName evidence="3">IS66 family insertion sequence element accessory protein TnpB</fullName>
    </recommendedName>
</protein>
<dbReference type="Proteomes" id="UP000253204">
    <property type="component" value="Unassembled WGS sequence"/>
</dbReference>
<gene>
    <name evidence="1" type="ORF">DU506_20370</name>
</gene>
<reference evidence="1 2" key="1">
    <citation type="submission" date="2018-07" db="EMBL/GenBank/DDBJ databases">
        <title>Halomonas rutogse sp. nov., isolated from Lake TangqianCo on Tibetan Plateau.</title>
        <authorList>
            <person name="Lu H."/>
            <person name="Xing P."/>
            <person name="Wu Q."/>
        </authorList>
    </citation>
    <scope>NUCLEOTIDE SEQUENCE [LARGE SCALE GENOMIC DNA]</scope>
    <source>
        <strain evidence="1 2">TQ8S</strain>
    </source>
</reference>
<keyword evidence="2" id="KW-1185">Reference proteome</keyword>
<evidence type="ECO:0000313" key="2">
    <source>
        <dbReference type="Proteomes" id="UP000253204"/>
    </source>
</evidence>
<evidence type="ECO:0000313" key="1">
    <source>
        <dbReference type="EMBL" id="RCV85780.1"/>
    </source>
</evidence>
<organism evidence="1 2">
    <name type="scientific">Vreelandella rituensis</name>
    <dbReference type="NCBI Taxonomy" id="2282306"/>
    <lineage>
        <taxon>Bacteria</taxon>
        <taxon>Pseudomonadati</taxon>
        <taxon>Pseudomonadota</taxon>
        <taxon>Gammaproteobacteria</taxon>
        <taxon>Oceanospirillales</taxon>
        <taxon>Halomonadaceae</taxon>
        <taxon>Vreelandella</taxon>
    </lineage>
</organism>
<name>A0A368TMN3_9GAMM</name>
<comment type="caution">
    <text evidence="1">The sequence shown here is derived from an EMBL/GenBank/DDBJ whole genome shotgun (WGS) entry which is preliminary data.</text>
</comment>
<sequence>MTHQEREQYWQQQVTEWQTSGLSGMAFCKQQALTYHQFSYWRQKLLASASSTKEPVAGFATVAYPNTVTAKEIDSTGLAVSLPGGITVTGLHAGNVALLGDILRQL</sequence>
<accession>A0A368TMN3</accession>
<dbReference type="AlphaFoldDB" id="A0A368TMN3"/>
<proteinExistence type="predicted"/>
<dbReference type="RefSeq" id="WP_114488682.1">
    <property type="nucleotide sequence ID" value="NZ_CBCSHM010000118.1"/>
</dbReference>
<dbReference type="EMBL" id="QPIJ01000100">
    <property type="protein sequence ID" value="RCV85780.1"/>
    <property type="molecule type" value="Genomic_DNA"/>
</dbReference>